<dbReference type="Pfam" id="PF00621">
    <property type="entry name" value="RhoGEF"/>
    <property type="match status" value="1"/>
</dbReference>
<feature type="compositionally biased region" description="Low complexity" evidence="1">
    <location>
        <begin position="71"/>
        <end position="92"/>
    </location>
</feature>
<feature type="region of interest" description="Disordered" evidence="1">
    <location>
        <begin position="236"/>
        <end position="256"/>
    </location>
</feature>
<reference evidence="3 4" key="1">
    <citation type="submission" date="2009-11" db="EMBL/GenBank/DDBJ databases">
        <title>Annotation of Allomyces macrogynus ATCC 38327.</title>
        <authorList>
            <consortium name="The Broad Institute Genome Sequencing Platform"/>
            <person name="Russ C."/>
            <person name="Cuomo C."/>
            <person name="Burger G."/>
            <person name="Gray M.W."/>
            <person name="Holland P.W.H."/>
            <person name="King N."/>
            <person name="Lang F.B.F."/>
            <person name="Roger A.J."/>
            <person name="Ruiz-Trillo I."/>
            <person name="Young S.K."/>
            <person name="Zeng Q."/>
            <person name="Gargeya S."/>
            <person name="Fitzgerald M."/>
            <person name="Haas B."/>
            <person name="Abouelleil A."/>
            <person name="Alvarado L."/>
            <person name="Arachchi H.M."/>
            <person name="Berlin A."/>
            <person name="Chapman S.B."/>
            <person name="Gearin G."/>
            <person name="Goldberg J."/>
            <person name="Griggs A."/>
            <person name="Gujja S."/>
            <person name="Hansen M."/>
            <person name="Heiman D."/>
            <person name="Howarth C."/>
            <person name="Larimer J."/>
            <person name="Lui A."/>
            <person name="MacDonald P.J.P."/>
            <person name="McCowen C."/>
            <person name="Montmayeur A."/>
            <person name="Murphy C."/>
            <person name="Neiman D."/>
            <person name="Pearson M."/>
            <person name="Priest M."/>
            <person name="Roberts A."/>
            <person name="Saif S."/>
            <person name="Shea T."/>
            <person name="Sisk P."/>
            <person name="Stolte C."/>
            <person name="Sykes S."/>
            <person name="Wortman J."/>
            <person name="Nusbaum C."/>
            <person name="Birren B."/>
        </authorList>
    </citation>
    <scope>NUCLEOTIDE SEQUENCE [LARGE SCALE GENOMIC DNA]</scope>
    <source>
        <strain evidence="3 4">ATCC 38327</strain>
    </source>
</reference>
<dbReference type="AlphaFoldDB" id="A0A0L0S1F4"/>
<organism evidence="3 4">
    <name type="scientific">Allomyces macrogynus (strain ATCC 38327)</name>
    <name type="common">Allomyces javanicus var. macrogynus</name>
    <dbReference type="NCBI Taxonomy" id="578462"/>
    <lineage>
        <taxon>Eukaryota</taxon>
        <taxon>Fungi</taxon>
        <taxon>Fungi incertae sedis</taxon>
        <taxon>Blastocladiomycota</taxon>
        <taxon>Blastocladiomycetes</taxon>
        <taxon>Blastocladiales</taxon>
        <taxon>Blastocladiaceae</taxon>
        <taxon>Allomyces</taxon>
    </lineage>
</organism>
<dbReference type="CDD" id="cd00160">
    <property type="entry name" value="RhoGEF"/>
    <property type="match status" value="1"/>
</dbReference>
<feature type="region of interest" description="Disordered" evidence="1">
    <location>
        <begin position="1"/>
        <end position="117"/>
    </location>
</feature>
<feature type="compositionally biased region" description="Polar residues" evidence="1">
    <location>
        <begin position="52"/>
        <end position="70"/>
    </location>
</feature>
<dbReference type="PANTHER" id="PTHR12673">
    <property type="entry name" value="FACIOGENITAL DYSPLASIA PROTEIN"/>
    <property type="match status" value="1"/>
</dbReference>
<dbReference type="Proteomes" id="UP000054350">
    <property type="component" value="Unassembled WGS sequence"/>
</dbReference>
<dbReference type="Gene3D" id="1.20.900.10">
    <property type="entry name" value="Dbl homology (DH) domain"/>
    <property type="match status" value="1"/>
</dbReference>
<dbReference type="VEuPathDB" id="FungiDB:AMAG_02186"/>
<dbReference type="OMA" id="EHCRIED"/>
<dbReference type="STRING" id="578462.A0A0L0S1F4"/>
<dbReference type="SMART" id="SM00325">
    <property type="entry name" value="RhoGEF"/>
    <property type="match status" value="1"/>
</dbReference>
<dbReference type="EMBL" id="GG745330">
    <property type="protein sequence ID" value="KNE56373.1"/>
    <property type="molecule type" value="Genomic_DNA"/>
</dbReference>
<dbReference type="SUPFAM" id="SSF48065">
    <property type="entry name" value="DBL homology domain (DH-domain)"/>
    <property type="match status" value="1"/>
</dbReference>
<dbReference type="GO" id="GO:0005737">
    <property type="term" value="C:cytoplasm"/>
    <property type="evidence" value="ECO:0007669"/>
    <property type="project" value="TreeGrafter"/>
</dbReference>
<dbReference type="PROSITE" id="PS50010">
    <property type="entry name" value="DH_2"/>
    <property type="match status" value="1"/>
</dbReference>
<protein>
    <recommendedName>
        <fullName evidence="2">DH domain-containing protein</fullName>
    </recommendedName>
</protein>
<evidence type="ECO:0000259" key="2">
    <source>
        <dbReference type="PROSITE" id="PS50010"/>
    </source>
</evidence>
<evidence type="ECO:0000313" key="3">
    <source>
        <dbReference type="EMBL" id="KNE56373.1"/>
    </source>
</evidence>
<sequence>MAPSPSSAKRHSLDLNAGAVPADTNPRRISSSGDAMSPQQQQQQPQLAFPTRTASARRSYEPTASPTSSMRAAHLASPTSAAARAIAPRSASVGPSPHRVAAATGTQVAGSPSRIGGLKTLLKGRRSSHRGVAPRGIAAASSGDEAGGAVAVARTSDESQAAIWAGAVAIGAPRNSGSGGGGNPDRVPHLHIVVDSPVYAAAVDRVLQYLRDVYDLAPTTSERADLMARVRAEIAGTDDSASPAPSPAVSHGELAPKKPADLAKRKNIIAEILATEDTYIAELAYLVEHYVKQMEERQILSAEEVKGLFSNVESILKFHRDFLVGAMRANQDRLGRVFAQHSAYLKMYSVFINAYDQAMVDLSKWLAKRKKVRQFCDTAAQDPAHHQINLQAYLMLPIQRIPRYRLLLQSLLKHTPEDHADYADLTRALAEIEAIAKKINERKRLQEDTAKLIALQARIKGRPGPLVTPHRRLLLEGSLLVVKWVEAAEVPLVTRSPSGRAASIMSPKLTSVTALSGGTGASGSASPAGGAAAQIVVDGPAPWIPDATMPGGDPDPASPHARYALTETPVPGRACQVFLFNDWLLVCKRESAPTTAAAAAVAAATTGGAASDPLVAWRTLTLKSRVAPASITRSGQLRVVDATGVVYFAGDNVSELARWEREINARYLH</sequence>
<proteinExistence type="predicted"/>
<name>A0A0L0S1F4_ALLM3</name>
<dbReference type="InterPro" id="IPR035899">
    <property type="entry name" value="DBL_dom_sf"/>
</dbReference>
<dbReference type="PANTHER" id="PTHR12673:SF270">
    <property type="entry name" value="FYVE-TYPE DOMAIN-CONTAINING PROTEIN"/>
    <property type="match status" value="1"/>
</dbReference>
<keyword evidence="4" id="KW-1185">Reference proteome</keyword>
<accession>A0A0L0S1F4</accession>
<reference evidence="4" key="2">
    <citation type="submission" date="2009-11" db="EMBL/GenBank/DDBJ databases">
        <title>The Genome Sequence of Allomyces macrogynus strain ATCC 38327.</title>
        <authorList>
            <consortium name="The Broad Institute Genome Sequencing Platform"/>
            <person name="Russ C."/>
            <person name="Cuomo C."/>
            <person name="Shea T."/>
            <person name="Young S.K."/>
            <person name="Zeng Q."/>
            <person name="Koehrsen M."/>
            <person name="Haas B."/>
            <person name="Borodovsky M."/>
            <person name="Guigo R."/>
            <person name="Alvarado L."/>
            <person name="Berlin A."/>
            <person name="Borenstein D."/>
            <person name="Chen Z."/>
            <person name="Engels R."/>
            <person name="Freedman E."/>
            <person name="Gellesch M."/>
            <person name="Goldberg J."/>
            <person name="Griggs A."/>
            <person name="Gujja S."/>
            <person name="Heiman D."/>
            <person name="Hepburn T."/>
            <person name="Howarth C."/>
            <person name="Jen D."/>
            <person name="Larson L."/>
            <person name="Lewis B."/>
            <person name="Mehta T."/>
            <person name="Park D."/>
            <person name="Pearson M."/>
            <person name="Roberts A."/>
            <person name="Saif S."/>
            <person name="Shenoy N."/>
            <person name="Sisk P."/>
            <person name="Stolte C."/>
            <person name="Sykes S."/>
            <person name="Walk T."/>
            <person name="White J."/>
            <person name="Yandava C."/>
            <person name="Burger G."/>
            <person name="Gray M.W."/>
            <person name="Holland P.W.H."/>
            <person name="King N."/>
            <person name="Lang F.B.F."/>
            <person name="Roger A.J."/>
            <person name="Ruiz-Trillo I."/>
            <person name="Lander E."/>
            <person name="Nusbaum C."/>
        </authorList>
    </citation>
    <scope>NUCLEOTIDE SEQUENCE [LARGE SCALE GENOMIC DNA]</scope>
    <source>
        <strain evidence="4">ATCC 38327</strain>
    </source>
</reference>
<dbReference type="eggNOG" id="KOG4424">
    <property type="taxonomic scope" value="Eukaryota"/>
</dbReference>
<dbReference type="OrthoDB" id="660555at2759"/>
<dbReference type="GO" id="GO:0005085">
    <property type="term" value="F:guanyl-nucleotide exchange factor activity"/>
    <property type="evidence" value="ECO:0007669"/>
    <property type="project" value="InterPro"/>
</dbReference>
<evidence type="ECO:0000313" key="4">
    <source>
        <dbReference type="Proteomes" id="UP000054350"/>
    </source>
</evidence>
<dbReference type="InterPro" id="IPR000219">
    <property type="entry name" value="DH_dom"/>
</dbReference>
<evidence type="ECO:0000256" key="1">
    <source>
        <dbReference type="SAM" id="MobiDB-lite"/>
    </source>
</evidence>
<dbReference type="InterPro" id="IPR051092">
    <property type="entry name" value="FYVE_RhoGEF_PH"/>
</dbReference>
<feature type="domain" description="DH" evidence="2">
    <location>
        <begin position="264"/>
        <end position="442"/>
    </location>
</feature>
<gene>
    <name evidence="3" type="ORF">AMAG_02186</name>
</gene>